<dbReference type="RefSeq" id="WP_141807866.1">
    <property type="nucleotide sequence ID" value="NZ_VFPG01000001.1"/>
</dbReference>
<dbReference type="OrthoDB" id="4492303at2"/>
<dbReference type="EMBL" id="VFPG01000001">
    <property type="protein sequence ID" value="TQM29384.1"/>
    <property type="molecule type" value="Genomic_DNA"/>
</dbReference>
<accession>A0A543F6C3</accession>
<evidence type="ECO:0000313" key="3">
    <source>
        <dbReference type="Proteomes" id="UP000316331"/>
    </source>
</evidence>
<keyword evidence="3" id="KW-1185">Reference proteome</keyword>
<organism evidence="2 3">
    <name type="scientific">Nocardia bhagyanarayanae</name>
    <dbReference type="NCBI Taxonomy" id="1215925"/>
    <lineage>
        <taxon>Bacteria</taxon>
        <taxon>Bacillati</taxon>
        <taxon>Actinomycetota</taxon>
        <taxon>Actinomycetes</taxon>
        <taxon>Mycobacteriales</taxon>
        <taxon>Nocardiaceae</taxon>
        <taxon>Nocardia</taxon>
    </lineage>
</organism>
<dbReference type="SUPFAM" id="SSF52540">
    <property type="entry name" value="P-loop containing nucleoside triphosphate hydrolases"/>
    <property type="match status" value="1"/>
</dbReference>
<dbReference type="AlphaFoldDB" id="A0A543F6C3"/>
<dbReference type="InterPro" id="IPR027417">
    <property type="entry name" value="P-loop_NTPase"/>
</dbReference>
<comment type="caution">
    <text evidence="2">The sequence shown here is derived from an EMBL/GenBank/DDBJ whole genome shotgun (WGS) entry which is preliminary data.</text>
</comment>
<dbReference type="InterPro" id="IPR024983">
    <property type="entry name" value="CHAT_dom"/>
</dbReference>
<feature type="domain" description="CHAT" evidence="1">
    <location>
        <begin position="75"/>
        <end position="363"/>
    </location>
</feature>
<evidence type="ECO:0000259" key="1">
    <source>
        <dbReference type="Pfam" id="PF12770"/>
    </source>
</evidence>
<protein>
    <submittedName>
        <fullName evidence="2">CHAT domain-containing protein</fullName>
    </submittedName>
</protein>
<evidence type="ECO:0000313" key="2">
    <source>
        <dbReference type="EMBL" id="TQM29384.1"/>
    </source>
</evidence>
<name>A0A543F6C3_9NOCA</name>
<gene>
    <name evidence="2" type="ORF">FB390_0982</name>
</gene>
<dbReference type="Proteomes" id="UP000316331">
    <property type="component" value="Unassembled WGS sequence"/>
</dbReference>
<proteinExistence type="predicted"/>
<dbReference type="Pfam" id="PF12770">
    <property type="entry name" value="CHAT"/>
    <property type="match status" value="1"/>
</dbReference>
<sequence length="928" mass="100608">MPPDPAQAFHRFDISVLDAGGRVWVSASSPQGAVYAVPRPPPTWTLPEGFGSPSEWLNAVVRNACSGVESTAVDIGRVLTRLVFEVPEIDNLFGRTRGAARHAGAQVLVRVQSAPQHVNAWPWELLLDPEDGIADGVDFLGCAKDTHILRLGRFRTYPVQQAPEPIEAPLNVLIVMSSPMPKVGEENREALFDLYAAKRALLDGLQPLVRQGRLNIVVEDRPSTERIRQTIRRQADGFHVFHYLGHAAPNGFKLEDPSGRGRFVHNAELCKILSELPDLRLAVFAGCETARAPAAAAGDDWRGQMSTADHFVRDVCPMVIGMQTVLPFGTEKIFTSSFYESLAAGHTVATALRLARQAIATDEFSGGALLNWVVPTLHVGANEPGALIDKRTRGRPIVLRPRVYRPFGIAQGDPRFISRLTELRQAIDVLAGKTPARLLHVKGVAGSGKSAFVDRVLDDLDDDVVRVFVGARWLLEESEFRRRDHNPVGILHDAVAAAMTDSGMRLPRGSLAKDPIDLWGNLLGKLEHTRFVLAVDEAELLAGDERGAAALRALAELLERRLPARVAITSTNGVTGLTDRADMPSRTREIRLDLLAWPEVWQWIRSNQPVLVRFGPAVLSRLYADLPRLEQWDQLADRVRSLATPPSAESLAVLARENVEEVAAPADAQDLFTAAADPGRTKRPLRLALAGAESDTASELARTITQFAGERGVAGRAVLFGTSDSAAVFAEVVPLDGVPDRDRFAQQACADIVVVDDVSDAAMLHGRDHLVVGAAASGVGHASGAARRRLLIAGAVDHAGPVDVVVDPTQSGTSAETEAAIAALIVWATDRTLDAAHVRTLLLETAEKKQLADGRVVRRLDVTTALDTLRKRDIVETIGSNKLDLPQVLARTGARSDQAISFVDKLVENGTLVKTVNDGVEWFTRPDR</sequence>
<reference evidence="2 3" key="1">
    <citation type="submission" date="2019-06" db="EMBL/GenBank/DDBJ databases">
        <title>Sequencing the genomes of 1000 actinobacteria strains.</title>
        <authorList>
            <person name="Klenk H.-P."/>
        </authorList>
    </citation>
    <scope>NUCLEOTIDE SEQUENCE [LARGE SCALE GENOMIC DNA]</scope>
    <source>
        <strain evidence="2 3">DSM 103495</strain>
    </source>
</reference>